<gene>
    <name evidence="1" type="ORF">FRIFI_1307</name>
</gene>
<evidence type="ECO:0000313" key="1">
    <source>
        <dbReference type="EMBL" id="CEI72842.1"/>
    </source>
</evidence>
<name>A0A2P2BRC0_9FIRM</name>
<reference evidence="1 2" key="1">
    <citation type="submission" date="2014-09" db="EMBL/GenBank/DDBJ databases">
        <authorList>
            <person name="Hornung B.V."/>
        </authorList>
    </citation>
    <scope>NUCLEOTIDE SEQUENCE [LARGE SCALE GENOMIC DNA]</scope>
    <source>
        <strain evidence="1 2">FRIFI</strain>
    </source>
</reference>
<organism evidence="1 2">
    <name type="scientific">Romboutsia hominis</name>
    <dbReference type="NCBI Taxonomy" id="1507512"/>
    <lineage>
        <taxon>Bacteria</taxon>
        <taxon>Bacillati</taxon>
        <taxon>Bacillota</taxon>
        <taxon>Clostridia</taxon>
        <taxon>Peptostreptococcales</taxon>
        <taxon>Peptostreptococcaceae</taxon>
        <taxon>Romboutsia</taxon>
    </lineage>
</organism>
<dbReference type="KEGG" id="rhom:FRIFI_1307"/>
<keyword evidence="2" id="KW-1185">Reference proteome</keyword>
<dbReference type="Proteomes" id="UP000245695">
    <property type="component" value="Chromosome 1"/>
</dbReference>
<evidence type="ECO:0000313" key="2">
    <source>
        <dbReference type="Proteomes" id="UP000245695"/>
    </source>
</evidence>
<protein>
    <submittedName>
        <fullName evidence="1">Uncharacterized protein</fullName>
    </submittedName>
</protein>
<proteinExistence type="predicted"/>
<dbReference type="AlphaFoldDB" id="A0A2P2BRC0"/>
<accession>A0A2P2BRC0</accession>
<dbReference type="RefSeq" id="WP_166505386.1">
    <property type="nucleotide sequence ID" value="NZ_JAKNTL010000007.1"/>
</dbReference>
<sequence length="91" mass="10452">MKYASYKKGVIIDITSFENGEYIFITIGEEPGNIYTYTRLVYSDKTLILDNEYNEISVKDLNIGDFVVAYHSNIMTLSIPPQTNVYIIEVK</sequence>
<dbReference type="EMBL" id="LN650648">
    <property type="protein sequence ID" value="CEI72842.1"/>
    <property type="molecule type" value="Genomic_DNA"/>
</dbReference>